<comment type="caution">
    <text evidence="2">The sequence shown here is derived from an EMBL/GenBank/DDBJ whole genome shotgun (WGS) entry which is preliminary data.</text>
</comment>
<reference evidence="2" key="1">
    <citation type="submission" date="2020-08" db="EMBL/GenBank/DDBJ databases">
        <title>Genome public.</title>
        <authorList>
            <person name="Liu C."/>
            <person name="Sun Q."/>
        </authorList>
    </citation>
    <scope>NUCLEOTIDE SEQUENCE</scope>
    <source>
        <strain evidence="2">NSJ-50</strain>
    </source>
</reference>
<dbReference type="GO" id="GO:0016787">
    <property type="term" value="F:hydrolase activity"/>
    <property type="evidence" value="ECO:0007669"/>
    <property type="project" value="UniProtKB-KW"/>
</dbReference>
<feature type="domain" description="SGNH hydrolase-type esterase" evidence="1">
    <location>
        <begin position="54"/>
        <end position="253"/>
    </location>
</feature>
<dbReference type="Proteomes" id="UP000647416">
    <property type="component" value="Unassembled WGS sequence"/>
</dbReference>
<gene>
    <name evidence="2" type="ORF">H8706_03705</name>
</gene>
<dbReference type="InterPro" id="IPR036514">
    <property type="entry name" value="SGNH_hydro_sf"/>
</dbReference>
<evidence type="ECO:0000313" key="3">
    <source>
        <dbReference type="Proteomes" id="UP000647416"/>
    </source>
</evidence>
<dbReference type="AlphaFoldDB" id="A0A926FCU7"/>
<proteinExistence type="predicted"/>
<dbReference type="Pfam" id="PF13472">
    <property type="entry name" value="Lipase_GDSL_2"/>
    <property type="match status" value="1"/>
</dbReference>
<organism evidence="2 3">
    <name type="scientific">Qingrenia yutianensis</name>
    <dbReference type="NCBI Taxonomy" id="2763676"/>
    <lineage>
        <taxon>Bacteria</taxon>
        <taxon>Bacillati</taxon>
        <taxon>Bacillota</taxon>
        <taxon>Clostridia</taxon>
        <taxon>Eubacteriales</taxon>
        <taxon>Oscillospiraceae</taxon>
        <taxon>Qingrenia</taxon>
    </lineage>
</organism>
<dbReference type="CDD" id="cd00229">
    <property type="entry name" value="SGNH_hydrolase"/>
    <property type="match status" value="1"/>
</dbReference>
<dbReference type="SUPFAM" id="SSF52266">
    <property type="entry name" value="SGNH hydrolase"/>
    <property type="match status" value="1"/>
</dbReference>
<evidence type="ECO:0000259" key="1">
    <source>
        <dbReference type="Pfam" id="PF13472"/>
    </source>
</evidence>
<keyword evidence="2" id="KW-0378">Hydrolase</keyword>
<dbReference type="InterPro" id="IPR013830">
    <property type="entry name" value="SGNH_hydro"/>
</dbReference>
<protein>
    <submittedName>
        <fullName evidence="2">SGNH/GDSL hydrolase family protein</fullName>
    </submittedName>
</protein>
<keyword evidence="3" id="KW-1185">Reference proteome</keyword>
<dbReference type="Gene3D" id="3.40.50.1110">
    <property type="entry name" value="SGNH hydrolase"/>
    <property type="match status" value="1"/>
</dbReference>
<evidence type="ECO:0000313" key="2">
    <source>
        <dbReference type="EMBL" id="MBC8595974.1"/>
    </source>
</evidence>
<sequence length="291" mass="33315">MVDSDKNLVYDEKNGILEENMNINDILALGENEKPLDNLVTDGGFCSIFRTICCVGDSLSSGEFEGTNDEGNKTYHDFYEYSWGQFIARAAGCKVYNFSRGGMTAKWYCETFADENGLWDKNKAGQAYIIALGVNDLNLTANKTIGTTDDVCLDDYTKNADTVTGWYARVIQRYKIISPDAKFFFVTLPRNDKTDENSVKVRARFTEFNKILREFTKIFDNSYVIDLEKYFPVMDDDYRKRFYLGGHLNPMGYILTAKVISSYIDYIVRHNYADFKQVGFIGTPYKNTVDK</sequence>
<dbReference type="EMBL" id="JACRTE010000003">
    <property type="protein sequence ID" value="MBC8595974.1"/>
    <property type="molecule type" value="Genomic_DNA"/>
</dbReference>
<name>A0A926FCU7_9FIRM</name>
<accession>A0A926FCU7</accession>